<dbReference type="InterPro" id="IPR013249">
    <property type="entry name" value="RNA_pol_sigma70_r4_t2"/>
</dbReference>
<keyword evidence="3" id="KW-0731">Sigma factor</keyword>
<feature type="domain" description="RNA polymerase sigma-70 region 2" evidence="5">
    <location>
        <begin position="18"/>
        <end position="84"/>
    </location>
</feature>
<keyword evidence="2" id="KW-0805">Transcription regulation</keyword>
<evidence type="ECO:0000256" key="4">
    <source>
        <dbReference type="ARBA" id="ARBA00023163"/>
    </source>
</evidence>
<dbReference type="InterPro" id="IPR036388">
    <property type="entry name" value="WH-like_DNA-bd_sf"/>
</dbReference>
<dbReference type="PANTHER" id="PTHR43133">
    <property type="entry name" value="RNA POLYMERASE ECF-TYPE SIGMA FACTO"/>
    <property type="match status" value="1"/>
</dbReference>
<dbReference type="InterPro" id="IPR007627">
    <property type="entry name" value="RNA_pol_sigma70_r2"/>
</dbReference>
<comment type="similarity">
    <text evidence="1">Belongs to the sigma-70 factor family. ECF subfamily.</text>
</comment>
<dbReference type="CDD" id="cd06171">
    <property type="entry name" value="Sigma70_r4"/>
    <property type="match status" value="1"/>
</dbReference>
<dbReference type="EMBL" id="JBEXAC010000001">
    <property type="protein sequence ID" value="MET6997012.1"/>
    <property type="molecule type" value="Genomic_DNA"/>
</dbReference>
<evidence type="ECO:0000256" key="3">
    <source>
        <dbReference type="ARBA" id="ARBA00023082"/>
    </source>
</evidence>
<reference evidence="7 8" key="1">
    <citation type="submission" date="2024-06" db="EMBL/GenBank/DDBJ databases">
        <title>Chitinophaga defluvii sp. nov., isolated from municipal sewage.</title>
        <authorList>
            <person name="Zhang L."/>
        </authorList>
    </citation>
    <scope>NUCLEOTIDE SEQUENCE [LARGE SCALE GENOMIC DNA]</scope>
    <source>
        <strain evidence="7 8">H8</strain>
    </source>
</reference>
<evidence type="ECO:0000259" key="6">
    <source>
        <dbReference type="Pfam" id="PF08281"/>
    </source>
</evidence>
<evidence type="ECO:0000313" key="7">
    <source>
        <dbReference type="EMBL" id="MET6997012.1"/>
    </source>
</evidence>
<dbReference type="InterPro" id="IPR014284">
    <property type="entry name" value="RNA_pol_sigma-70_dom"/>
</dbReference>
<keyword evidence="8" id="KW-1185">Reference proteome</keyword>
<dbReference type="SUPFAM" id="SSF88946">
    <property type="entry name" value="Sigma2 domain of RNA polymerase sigma factors"/>
    <property type="match status" value="1"/>
</dbReference>
<proteinExistence type="inferred from homology"/>
<evidence type="ECO:0000256" key="2">
    <source>
        <dbReference type="ARBA" id="ARBA00023015"/>
    </source>
</evidence>
<gene>
    <name evidence="7" type="ORF">ABR189_06515</name>
</gene>
<dbReference type="NCBIfam" id="TIGR02985">
    <property type="entry name" value="Sig70_bacteroi1"/>
    <property type="match status" value="1"/>
</dbReference>
<dbReference type="InterPro" id="IPR014327">
    <property type="entry name" value="RNA_pol_sigma70_bacteroid"/>
</dbReference>
<dbReference type="Pfam" id="PF08281">
    <property type="entry name" value="Sigma70_r4_2"/>
    <property type="match status" value="1"/>
</dbReference>
<sequence length="185" mass="21365">MNDIALIKEGNERAFEAMYHCYHEQLYFYVLKQTGSQFLAEEVVQQTFLKCWTSRMQLPEDVPVTAILLQIAGSSLIDLLRKKATERKAMQQLATTASEDHLLHNIQEKELTIHIHHAINSLPPVRRQVFRLSRENGLTYAQIADELSISVKTVESHITKAIKHLRKRLAVSPLFLLLLHHPFLF</sequence>
<protein>
    <submittedName>
        <fullName evidence="7">RNA polymerase sigma-70 factor</fullName>
    </submittedName>
</protein>
<dbReference type="InterPro" id="IPR039425">
    <property type="entry name" value="RNA_pol_sigma-70-like"/>
</dbReference>
<dbReference type="Gene3D" id="1.10.10.10">
    <property type="entry name" value="Winged helix-like DNA-binding domain superfamily/Winged helix DNA-binding domain"/>
    <property type="match status" value="1"/>
</dbReference>
<dbReference type="RefSeq" id="WP_354659653.1">
    <property type="nucleotide sequence ID" value="NZ_JBEXAC010000001.1"/>
</dbReference>
<evidence type="ECO:0000313" key="8">
    <source>
        <dbReference type="Proteomes" id="UP001549749"/>
    </source>
</evidence>
<dbReference type="InterPro" id="IPR013325">
    <property type="entry name" value="RNA_pol_sigma_r2"/>
</dbReference>
<evidence type="ECO:0000259" key="5">
    <source>
        <dbReference type="Pfam" id="PF04542"/>
    </source>
</evidence>
<dbReference type="InterPro" id="IPR013324">
    <property type="entry name" value="RNA_pol_sigma_r3/r4-like"/>
</dbReference>
<dbReference type="Gene3D" id="1.10.1740.10">
    <property type="match status" value="1"/>
</dbReference>
<dbReference type="Pfam" id="PF04542">
    <property type="entry name" value="Sigma70_r2"/>
    <property type="match status" value="1"/>
</dbReference>
<feature type="domain" description="RNA polymerase sigma factor 70 region 4 type 2" evidence="6">
    <location>
        <begin position="115"/>
        <end position="165"/>
    </location>
</feature>
<dbReference type="Proteomes" id="UP001549749">
    <property type="component" value="Unassembled WGS sequence"/>
</dbReference>
<comment type="caution">
    <text evidence="7">The sequence shown here is derived from an EMBL/GenBank/DDBJ whole genome shotgun (WGS) entry which is preliminary data.</text>
</comment>
<name>A0ABV2T331_9BACT</name>
<organism evidence="7 8">
    <name type="scientific">Chitinophaga defluvii</name>
    <dbReference type="NCBI Taxonomy" id="3163343"/>
    <lineage>
        <taxon>Bacteria</taxon>
        <taxon>Pseudomonadati</taxon>
        <taxon>Bacteroidota</taxon>
        <taxon>Chitinophagia</taxon>
        <taxon>Chitinophagales</taxon>
        <taxon>Chitinophagaceae</taxon>
        <taxon>Chitinophaga</taxon>
    </lineage>
</organism>
<dbReference type="NCBIfam" id="TIGR02937">
    <property type="entry name" value="sigma70-ECF"/>
    <property type="match status" value="1"/>
</dbReference>
<accession>A0ABV2T331</accession>
<dbReference type="PANTHER" id="PTHR43133:SF46">
    <property type="entry name" value="RNA POLYMERASE SIGMA-70 FACTOR ECF SUBFAMILY"/>
    <property type="match status" value="1"/>
</dbReference>
<dbReference type="SUPFAM" id="SSF88659">
    <property type="entry name" value="Sigma3 and sigma4 domains of RNA polymerase sigma factors"/>
    <property type="match status" value="1"/>
</dbReference>
<evidence type="ECO:0000256" key="1">
    <source>
        <dbReference type="ARBA" id="ARBA00010641"/>
    </source>
</evidence>
<keyword evidence="4" id="KW-0804">Transcription</keyword>